<protein>
    <submittedName>
        <fullName evidence="2">Uncharacterized protein</fullName>
    </submittedName>
</protein>
<evidence type="ECO:0000313" key="3">
    <source>
        <dbReference type="Proteomes" id="UP001066327"/>
    </source>
</evidence>
<evidence type="ECO:0000313" key="1">
    <source>
        <dbReference type="EMBL" id="MCZ4588303.1"/>
    </source>
</evidence>
<evidence type="ECO:0000313" key="2">
    <source>
        <dbReference type="EMBL" id="WLF44427.1"/>
    </source>
</evidence>
<evidence type="ECO:0000313" key="4">
    <source>
        <dbReference type="Proteomes" id="UP001231166"/>
    </source>
</evidence>
<reference evidence="2" key="2">
    <citation type="submission" date="2023-07" db="EMBL/GenBank/DDBJ databases">
        <title>Genomic analysis of Rhodococcus opacus VOC-14 with glycol ethers degradation activity.</title>
        <authorList>
            <person name="Narkevich D.A."/>
            <person name="Hlushen A.M."/>
            <person name="Akhremchuk A.E."/>
            <person name="Sikolenko M.A."/>
            <person name="Valentovich L.N."/>
        </authorList>
    </citation>
    <scope>NUCLEOTIDE SEQUENCE</scope>
    <source>
        <strain evidence="2">VOC-14</strain>
    </source>
</reference>
<gene>
    <name evidence="1" type="ORF">O4328_32335</name>
    <name evidence="2" type="ORF">Q5707_20895</name>
</gene>
<sequence length="43" mass="4603">MLDVEDEVTIGGLDRPRGGALLAIVLTGLALRILSLPDESWAR</sequence>
<accession>A0AAX3Y516</accession>
<dbReference type="EMBL" id="JAPWIS010000021">
    <property type="protein sequence ID" value="MCZ4588303.1"/>
    <property type="molecule type" value="Genomic_DNA"/>
</dbReference>
<name>A0AAX3Y516_RHOOP</name>
<dbReference type="Proteomes" id="UP001066327">
    <property type="component" value="Unassembled WGS sequence"/>
</dbReference>
<dbReference type="RefSeq" id="WP_257237487.1">
    <property type="nucleotide sequence ID" value="NZ_CP082160.1"/>
</dbReference>
<dbReference type="EMBL" id="CP130953">
    <property type="protein sequence ID" value="WLF44427.1"/>
    <property type="molecule type" value="Genomic_DNA"/>
</dbReference>
<reference evidence="1" key="1">
    <citation type="submission" date="2022-12" db="EMBL/GenBank/DDBJ databases">
        <authorList>
            <person name="Krivoruchko A.V."/>
            <person name="Elkin A."/>
        </authorList>
    </citation>
    <scope>NUCLEOTIDE SEQUENCE</scope>
    <source>
        <strain evidence="1">IEGM 249</strain>
    </source>
</reference>
<organism evidence="2 4">
    <name type="scientific">Rhodococcus opacus</name>
    <name type="common">Nocardia opaca</name>
    <dbReference type="NCBI Taxonomy" id="37919"/>
    <lineage>
        <taxon>Bacteria</taxon>
        <taxon>Bacillati</taxon>
        <taxon>Actinomycetota</taxon>
        <taxon>Actinomycetes</taxon>
        <taxon>Mycobacteriales</taxon>
        <taxon>Nocardiaceae</taxon>
        <taxon>Rhodococcus</taxon>
    </lineage>
</organism>
<dbReference type="AlphaFoldDB" id="A0AAX3Y516"/>
<proteinExistence type="predicted"/>
<keyword evidence="3" id="KW-1185">Reference proteome</keyword>
<dbReference type="Proteomes" id="UP001231166">
    <property type="component" value="Chromosome"/>
</dbReference>